<dbReference type="CDD" id="cd00038">
    <property type="entry name" value="CAP_ED"/>
    <property type="match status" value="1"/>
</dbReference>
<keyword evidence="3" id="KW-1185">Reference proteome</keyword>
<keyword evidence="2" id="KW-0418">Kinase</keyword>
<reference evidence="3" key="1">
    <citation type="submission" date="2017-02" db="EMBL/GenBank/DDBJ databases">
        <authorList>
            <person name="Varghese N."/>
            <person name="Submissions S."/>
        </authorList>
    </citation>
    <scope>NUCLEOTIDE SEQUENCE [LARGE SCALE GENOMIC DNA]</scope>
    <source>
        <strain evidence="3">DSM 23546</strain>
    </source>
</reference>
<dbReference type="STRING" id="561365.SAMN05660866_02352"/>
<evidence type="ECO:0000259" key="1">
    <source>
        <dbReference type="PROSITE" id="PS50042"/>
    </source>
</evidence>
<dbReference type="AlphaFoldDB" id="A0A1T5CP73"/>
<dbReference type="Pfam" id="PF00027">
    <property type="entry name" value="cNMP_binding"/>
    <property type="match status" value="1"/>
</dbReference>
<proteinExistence type="predicted"/>
<gene>
    <name evidence="2" type="ORF">SAMN05660866_02352</name>
</gene>
<dbReference type="OrthoDB" id="663011at2"/>
<name>A0A1T5CP73_9FLAO</name>
<dbReference type="InterPro" id="IPR014710">
    <property type="entry name" value="RmlC-like_jellyroll"/>
</dbReference>
<dbReference type="InterPro" id="IPR018490">
    <property type="entry name" value="cNMP-bd_dom_sf"/>
</dbReference>
<protein>
    <submittedName>
        <fullName evidence="2">cAMP-binding domain of CRP or a regulatory subunit of cAMP-dependent protein kinases</fullName>
    </submittedName>
</protein>
<dbReference type="GO" id="GO:0016301">
    <property type="term" value="F:kinase activity"/>
    <property type="evidence" value="ECO:0007669"/>
    <property type="project" value="UniProtKB-KW"/>
</dbReference>
<dbReference type="EMBL" id="FUYL01000007">
    <property type="protein sequence ID" value="SKB61156.1"/>
    <property type="molecule type" value="Genomic_DNA"/>
</dbReference>
<dbReference type="SUPFAM" id="SSF51206">
    <property type="entry name" value="cAMP-binding domain-like"/>
    <property type="match status" value="1"/>
</dbReference>
<dbReference type="Gene3D" id="2.60.120.10">
    <property type="entry name" value="Jelly Rolls"/>
    <property type="match status" value="1"/>
</dbReference>
<dbReference type="PROSITE" id="PS50042">
    <property type="entry name" value="CNMP_BINDING_3"/>
    <property type="match status" value="1"/>
</dbReference>
<evidence type="ECO:0000313" key="2">
    <source>
        <dbReference type="EMBL" id="SKB61156.1"/>
    </source>
</evidence>
<feature type="domain" description="Cyclic nucleotide-binding" evidence="1">
    <location>
        <begin position="19"/>
        <end position="115"/>
    </location>
</feature>
<keyword evidence="2" id="KW-0808">Transferase</keyword>
<dbReference type="Proteomes" id="UP000190339">
    <property type="component" value="Unassembled WGS sequence"/>
</dbReference>
<organism evidence="2 3">
    <name type="scientific">Maribacter arcticus</name>
    <dbReference type="NCBI Taxonomy" id="561365"/>
    <lineage>
        <taxon>Bacteria</taxon>
        <taxon>Pseudomonadati</taxon>
        <taxon>Bacteroidota</taxon>
        <taxon>Flavobacteriia</taxon>
        <taxon>Flavobacteriales</taxon>
        <taxon>Flavobacteriaceae</taxon>
        <taxon>Maribacter</taxon>
    </lineage>
</organism>
<evidence type="ECO:0000313" key="3">
    <source>
        <dbReference type="Proteomes" id="UP000190339"/>
    </source>
</evidence>
<dbReference type="InterPro" id="IPR000595">
    <property type="entry name" value="cNMP-bd_dom"/>
</dbReference>
<dbReference type="RefSeq" id="WP_079512805.1">
    <property type="nucleotide sequence ID" value="NZ_FUYL01000007.1"/>
</dbReference>
<sequence>MKTKIETTHLENLKQKILSYTQVDDEIVQEQMQFYQRIDLKKGDTLLTPGQLVDYFYYVATGCIYYYKLDEGEQKVLEFYTDDIFFTDLPAYVKGTPSNYYLKASEATVVYAIKKLDAENSFKRSHQLERFGRLSMQEAFIKIFTRVERLNSRTNEERYLRLMKKRPDLFQRVPQYLIASYLGLTPVGFSKLRKRLGKG</sequence>
<accession>A0A1T5CP73</accession>